<dbReference type="InterPro" id="IPR000477">
    <property type="entry name" value="RT_dom"/>
</dbReference>
<dbReference type="PANTHER" id="PTHR33332">
    <property type="entry name" value="REVERSE TRANSCRIPTASE DOMAIN-CONTAINING PROTEIN"/>
    <property type="match status" value="1"/>
</dbReference>
<protein>
    <recommendedName>
        <fullName evidence="1">Reverse transcriptase domain-containing protein</fullName>
    </recommendedName>
</protein>
<evidence type="ECO:0000313" key="2">
    <source>
        <dbReference type="Ensembl" id="ENSPNAP00000065262.1"/>
    </source>
</evidence>
<evidence type="ECO:0000259" key="1">
    <source>
        <dbReference type="Pfam" id="PF00078"/>
    </source>
</evidence>
<feature type="domain" description="Reverse transcriptase" evidence="1">
    <location>
        <begin position="67"/>
        <end position="158"/>
    </location>
</feature>
<proteinExistence type="predicted"/>
<reference evidence="2" key="2">
    <citation type="submission" date="2025-08" db="UniProtKB">
        <authorList>
            <consortium name="Ensembl"/>
        </authorList>
    </citation>
    <scope>IDENTIFICATION</scope>
</reference>
<dbReference type="Proteomes" id="UP001501920">
    <property type="component" value="Chromosome 1"/>
</dbReference>
<reference evidence="2" key="3">
    <citation type="submission" date="2025-09" db="UniProtKB">
        <authorList>
            <consortium name="Ensembl"/>
        </authorList>
    </citation>
    <scope>IDENTIFICATION</scope>
</reference>
<accession>A0AAR2KS82</accession>
<dbReference type="AlphaFoldDB" id="A0AAR2KS82"/>
<reference evidence="2 3" key="1">
    <citation type="submission" date="2020-10" db="EMBL/GenBank/DDBJ databases">
        <title>Pygocentrus nattereri (red-bellied piranha) genome, fPygNat1, primary haplotype.</title>
        <authorList>
            <person name="Myers G."/>
            <person name="Meyer A."/>
            <person name="Karagic N."/>
            <person name="Pippel M."/>
            <person name="Winkler S."/>
            <person name="Tracey A."/>
            <person name="Wood J."/>
            <person name="Formenti G."/>
            <person name="Howe K."/>
            <person name="Fedrigo O."/>
            <person name="Jarvis E.D."/>
        </authorList>
    </citation>
    <scope>NUCLEOTIDE SEQUENCE [LARGE SCALE GENOMIC DNA]</scope>
</reference>
<dbReference type="GeneTree" id="ENSGT01150000289189"/>
<dbReference type="Ensembl" id="ENSPNAT00000075313.1">
    <property type="protein sequence ID" value="ENSPNAP00000065262.1"/>
    <property type="gene ID" value="ENSPNAG00000032942.1"/>
</dbReference>
<keyword evidence="3" id="KW-1185">Reference proteome</keyword>
<organism evidence="2 3">
    <name type="scientific">Pygocentrus nattereri</name>
    <name type="common">Red-bellied piranha</name>
    <dbReference type="NCBI Taxonomy" id="42514"/>
    <lineage>
        <taxon>Eukaryota</taxon>
        <taxon>Metazoa</taxon>
        <taxon>Chordata</taxon>
        <taxon>Craniata</taxon>
        <taxon>Vertebrata</taxon>
        <taxon>Euteleostomi</taxon>
        <taxon>Actinopterygii</taxon>
        <taxon>Neopterygii</taxon>
        <taxon>Teleostei</taxon>
        <taxon>Ostariophysi</taxon>
        <taxon>Characiformes</taxon>
        <taxon>Characoidei</taxon>
        <taxon>Pygocentrus</taxon>
    </lineage>
</organism>
<dbReference type="Pfam" id="PF00078">
    <property type="entry name" value="RVT_1"/>
    <property type="match status" value="1"/>
</dbReference>
<name>A0AAR2KS82_PYGNA</name>
<evidence type="ECO:0000313" key="3">
    <source>
        <dbReference type="Proteomes" id="UP001501920"/>
    </source>
</evidence>
<sequence length="186" mass="21331">MSFTTFAVNSSFSPRSLPTLLFHTIRCLLSVRFSRPLLSTLLYVVHNVRCLPSCMFHHVRCLPSCMFHNVRCLLSWMPWNLRITGYAWKWFKSYLEDRSYQVTWRGFTSSPCRLSTGVPQGSVLGPLLFSLYSSSLGDVISSHGFSYNCYADDTQLMFFSLPLTHRFPVASRHACLTSLHGWQPTT</sequence>